<name>A0A5J4PC29_9ZZZZ</name>
<gene>
    <name evidence="1" type="ORF">EZS27_041390</name>
</gene>
<reference evidence="1" key="1">
    <citation type="submission" date="2019-03" db="EMBL/GenBank/DDBJ databases">
        <title>Single cell metagenomics reveals metabolic interactions within the superorganism composed of flagellate Streblomastix strix and complex community of Bacteroidetes bacteria on its surface.</title>
        <authorList>
            <person name="Treitli S.C."/>
            <person name="Kolisko M."/>
            <person name="Husnik F."/>
            <person name="Keeling P."/>
            <person name="Hampl V."/>
        </authorList>
    </citation>
    <scope>NUCLEOTIDE SEQUENCE</scope>
    <source>
        <strain evidence="1">STM</strain>
    </source>
</reference>
<evidence type="ECO:0000313" key="1">
    <source>
        <dbReference type="EMBL" id="KAA6306946.1"/>
    </source>
</evidence>
<sequence length="94" mass="10759">MIIFDADSIENEGGCTKRKQDIGDKMKGLSYEIFLFPNNQGDGALECLLENIINKKNTPIFECWGKFEICLQEHASKEIYQEDENKKLTTPAKK</sequence>
<dbReference type="AlphaFoldDB" id="A0A5J4PC29"/>
<accession>A0A5J4PC29</accession>
<comment type="caution">
    <text evidence="1">The sequence shown here is derived from an EMBL/GenBank/DDBJ whole genome shotgun (WGS) entry which is preliminary data.</text>
</comment>
<organism evidence="1">
    <name type="scientific">termite gut metagenome</name>
    <dbReference type="NCBI Taxonomy" id="433724"/>
    <lineage>
        <taxon>unclassified sequences</taxon>
        <taxon>metagenomes</taxon>
        <taxon>organismal metagenomes</taxon>
    </lineage>
</organism>
<dbReference type="EMBL" id="SNRY01009523">
    <property type="protein sequence ID" value="KAA6306946.1"/>
    <property type="molecule type" value="Genomic_DNA"/>
</dbReference>
<proteinExistence type="predicted"/>
<protein>
    <submittedName>
        <fullName evidence="1">Uncharacterized protein</fullName>
    </submittedName>
</protein>